<keyword evidence="8" id="KW-0808">Transferase</keyword>
<dbReference type="InterPro" id="IPR043519">
    <property type="entry name" value="NT_sf"/>
</dbReference>
<keyword evidence="15" id="KW-0234">DNA repair</keyword>
<accession>A0A4V2UZ73</accession>
<dbReference type="Gene3D" id="3.30.460.10">
    <property type="entry name" value="Beta Polymerase, domain 2"/>
    <property type="match status" value="1"/>
</dbReference>
<keyword evidence="9" id="KW-0548">Nucleotidyltransferase</keyword>
<dbReference type="AlphaFoldDB" id="A0A4V2UZ73"/>
<name>A0A4V2UZ73_9BURK</name>
<organism evidence="25 26">
    <name type="scientific">Paralcaligenes ureilyticus</name>
    <dbReference type="NCBI Taxonomy" id="627131"/>
    <lineage>
        <taxon>Bacteria</taxon>
        <taxon>Pseudomonadati</taxon>
        <taxon>Pseudomonadota</taxon>
        <taxon>Betaproteobacteria</taxon>
        <taxon>Burkholderiales</taxon>
        <taxon>Alcaligenaceae</taxon>
        <taxon>Paralcaligenes</taxon>
    </lineage>
</organism>
<dbReference type="CDD" id="cd00141">
    <property type="entry name" value="NT_POLXc"/>
    <property type="match status" value="1"/>
</dbReference>
<feature type="domain" description="Helix-hairpin-helix DNA-binding motif class 1" evidence="22">
    <location>
        <begin position="54"/>
        <end position="73"/>
    </location>
</feature>
<evidence type="ECO:0000256" key="4">
    <source>
        <dbReference type="ARBA" id="ARBA00012720"/>
    </source>
</evidence>
<evidence type="ECO:0000256" key="16">
    <source>
        <dbReference type="ARBA" id="ARBA00035717"/>
    </source>
</evidence>
<evidence type="ECO:0000256" key="1">
    <source>
        <dbReference type="ARBA" id="ARBA00001946"/>
    </source>
</evidence>
<dbReference type="OrthoDB" id="9808747at2"/>
<comment type="subcellular location">
    <subcellularLocation>
        <location evidence="2">Cytoplasm</location>
    </subcellularLocation>
</comment>
<evidence type="ECO:0000313" key="25">
    <source>
        <dbReference type="EMBL" id="TCT10128.1"/>
    </source>
</evidence>
<dbReference type="Gene3D" id="3.20.20.140">
    <property type="entry name" value="Metal-dependent hydrolases"/>
    <property type="match status" value="1"/>
</dbReference>
<evidence type="ECO:0000256" key="12">
    <source>
        <dbReference type="ARBA" id="ARBA00022843"/>
    </source>
</evidence>
<dbReference type="GO" id="GO:0003887">
    <property type="term" value="F:DNA-directed DNA polymerase activity"/>
    <property type="evidence" value="ECO:0007669"/>
    <property type="project" value="UniProtKB-KW"/>
</dbReference>
<feature type="domain" description="DNA-directed DNA polymerase X" evidence="24">
    <location>
        <begin position="3"/>
        <end position="316"/>
    </location>
</feature>
<keyword evidence="10" id="KW-0235">DNA replication</keyword>
<evidence type="ECO:0000256" key="17">
    <source>
        <dbReference type="ARBA" id="ARBA00035726"/>
    </source>
</evidence>
<dbReference type="GO" id="GO:0005829">
    <property type="term" value="C:cytosol"/>
    <property type="evidence" value="ECO:0007669"/>
    <property type="project" value="TreeGrafter"/>
</dbReference>
<dbReference type="InterPro" id="IPR029398">
    <property type="entry name" value="PolB_thumb"/>
</dbReference>
<dbReference type="CDD" id="cd07436">
    <property type="entry name" value="PHP_PolX"/>
    <property type="match status" value="1"/>
</dbReference>
<keyword evidence="14" id="KW-0915">Sodium</keyword>
<feature type="domain" description="Polymerase/histidinol phosphatase N-terminal" evidence="23">
    <location>
        <begin position="340"/>
        <end position="418"/>
    </location>
</feature>
<comment type="catalytic activity">
    <reaction evidence="21">
        <text>DNA(n) + a 2'-deoxyribonucleoside 5'-triphosphate = DNA(n+1) + diphosphate</text>
        <dbReference type="Rhea" id="RHEA:22508"/>
        <dbReference type="Rhea" id="RHEA-COMP:17339"/>
        <dbReference type="Rhea" id="RHEA-COMP:17340"/>
        <dbReference type="ChEBI" id="CHEBI:33019"/>
        <dbReference type="ChEBI" id="CHEBI:61560"/>
        <dbReference type="ChEBI" id="CHEBI:173112"/>
        <dbReference type="EC" id="2.7.7.7"/>
    </reaction>
</comment>
<evidence type="ECO:0000256" key="14">
    <source>
        <dbReference type="ARBA" id="ARBA00023053"/>
    </source>
</evidence>
<dbReference type="GO" id="GO:0042578">
    <property type="term" value="F:phosphoric ester hydrolase activity"/>
    <property type="evidence" value="ECO:0007669"/>
    <property type="project" value="TreeGrafter"/>
</dbReference>
<comment type="catalytic activity">
    <reaction evidence="18">
        <text>2'-deoxyribonucleotide-(2'-deoxyribose 5'-phosphate)-2'-deoxyribonucleotide-DNA = a 3'-end 2'-deoxyribonucleotide-(2,3-dehydro-2,3-deoxyribose 5'-phosphate)-DNA + a 5'-end 5'-phospho-2'-deoxyribonucleoside-DNA + H(+)</text>
        <dbReference type="Rhea" id="RHEA:66592"/>
        <dbReference type="Rhea" id="RHEA-COMP:13180"/>
        <dbReference type="Rhea" id="RHEA-COMP:16897"/>
        <dbReference type="Rhea" id="RHEA-COMP:17067"/>
        <dbReference type="ChEBI" id="CHEBI:15378"/>
        <dbReference type="ChEBI" id="CHEBI:136412"/>
        <dbReference type="ChEBI" id="CHEBI:157695"/>
        <dbReference type="ChEBI" id="CHEBI:167181"/>
        <dbReference type="EC" id="4.2.99.18"/>
    </reaction>
</comment>
<dbReference type="NCBIfam" id="NF006375">
    <property type="entry name" value="PRK08609.1"/>
    <property type="match status" value="1"/>
</dbReference>
<dbReference type="SUPFAM" id="SSF47802">
    <property type="entry name" value="DNA polymerase beta, N-terminal domain-like"/>
    <property type="match status" value="1"/>
</dbReference>
<dbReference type="SMART" id="SM00278">
    <property type="entry name" value="HhH1"/>
    <property type="match status" value="3"/>
</dbReference>
<evidence type="ECO:0000259" key="24">
    <source>
        <dbReference type="SMART" id="SM00483"/>
    </source>
</evidence>
<keyword evidence="7" id="KW-0237">DNA synthesis</keyword>
<dbReference type="GO" id="GO:0140078">
    <property type="term" value="F:class I DNA-(apurinic or apyrimidinic site) endonuclease activity"/>
    <property type="evidence" value="ECO:0007669"/>
    <property type="project" value="UniProtKB-EC"/>
</dbReference>
<dbReference type="Gene3D" id="3.30.210.10">
    <property type="entry name" value="DNA polymerase, thumb domain"/>
    <property type="match status" value="1"/>
</dbReference>
<dbReference type="SUPFAM" id="SSF89550">
    <property type="entry name" value="PHP domain-like"/>
    <property type="match status" value="1"/>
</dbReference>
<evidence type="ECO:0000256" key="6">
    <source>
        <dbReference type="ARBA" id="ARBA00022481"/>
    </source>
</evidence>
<keyword evidence="11" id="KW-0227">DNA damage</keyword>
<dbReference type="InterPro" id="IPR002008">
    <property type="entry name" value="DNA_pol_X_beta-like"/>
</dbReference>
<feature type="domain" description="Helix-hairpin-helix DNA-binding motif class 1" evidence="22">
    <location>
        <begin position="129"/>
        <end position="148"/>
    </location>
</feature>
<dbReference type="GO" id="GO:0008270">
    <property type="term" value="F:zinc ion binding"/>
    <property type="evidence" value="ECO:0007669"/>
    <property type="project" value="TreeGrafter"/>
</dbReference>
<dbReference type="Pfam" id="PF02811">
    <property type="entry name" value="PHP"/>
    <property type="match status" value="1"/>
</dbReference>
<dbReference type="InterPro" id="IPR047967">
    <property type="entry name" value="PolX_PHP"/>
</dbReference>
<dbReference type="PANTHER" id="PTHR36928:SF1">
    <property type="entry name" value="PHOSPHATASE YCDX-RELATED"/>
    <property type="match status" value="1"/>
</dbReference>
<evidence type="ECO:0000256" key="7">
    <source>
        <dbReference type="ARBA" id="ARBA00022634"/>
    </source>
</evidence>
<gene>
    <name evidence="25" type="ORF">EDC26_10284</name>
</gene>
<keyword evidence="13" id="KW-0239">DNA-directed DNA polymerase</keyword>
<evidence type="ECO:0000256" key="11">
    <source>
        <dbReference type="ARBA" id="ARBA00022763"/>
    </source>
</evidence>
<dbReference type="Gene3D" id="1.10.150.20">
    <property type="entry name" value="5' to 3' exonuclease, C-terminal subdomain"/>
    <property type="match status" value="1"/>
</dbReference>
<evidence type="ECO:0000256" key="13">
    <source>
        <dbReference type="ARBA" id="ARBA00022932"/>
    </source>
</evidence>
<dbReference type="PRINTS" id="PR00870">
    <property type="entry name" value="DNAPOLXBETA"/>
</dbReference>
<dbReference type="GO" id="GO:0006281">
    <property type="term" value="P:DNA repair"/>
    <property type="evidence" value="ECO:0007669"/>
    <property type="project" value="UniProtKB-KW"/>
</dbReference>
<comment type="function">
    <text evidence="20">Repair polymerase that plays a key role in base-excision repair. During this process, the damaged base is excised by specific DNA glycosylases, the DNA backbone is nicked at the abasic site by an apurinic/apyrimidic (AP) endonuclease, and POLB removes 5'-deoxyribose-phosphate from the preincised AP site acting as a 5'-deoxyribose-phosphate lyase (5'-dRP lyase); through its DNA polymerase activity, it adds one nucleotide to the 3' end of the arising single-nucleotide gap. Conducts 'gap-filling' DNA synthesis in a stepwise distributive fashion rather than in a processive fashion as for other DNA polymerases. It is also able to cleave sugar-phosphate bonds 3' to an intact AP site, acting as an AP lyase.</text>
</comment>
<evidence type="ECO:0000313" key="26">
    <source>
        <dbReference type="Proteomes" id="UP000295525"/>
    </source>
</evidence>
<evidence type="ECO:0000256" key="18">
    <source>
        <dbReference type="ARBA" id="ARBA00044632"/>
    </source>
</evidence>
<comment type="caution">
    <text evidence="25">The sequence shown here is derived from an EMBL/GenBank/DDBJ whole genome shotgun (WGS) entry which is preliminary data.</text>
</comment>
<dbReference type="InterPro" id="IPR003583">
    <property type="entry name" value="Hlx-hairpin-Hlx_DNA-bd_motif"/>
</dbReference>
<dbReference type="SMART" id="SM00481">
    <property type="entry name" value="POLIIIAc"/>
    <property type="match status" value="1"/>
</dbReference>
<evidence type="ECO:0000256" key="9">
    <source>
        <dbReference type="ARBA" id="ARBA00022695"/>
    </source>
</evidence>
<dbReference type="GO" id="GO:0003677">
    <property type="term" value="F:DNA binding"/>
    <property type="evidence" value="ECO:0007669"/>
    <property type="project" value="InterPro"/>
</dbReference>
<keyword evidence="12" id="KW-0832">Ubl conjugation</keyword>
<evidence type="ECO:0000256" key="21">
    <source>
        <dbReference type="ARBA" id="ARBA00049244"/>
    </source>
</evidence>
<comment type="catalytic activity">
    <reaction evidence="19">
        <text>a 5'-end 2'-deoxyribose-2'-deoxyribonucleotide-DNA = (2E,4S)-4-hydroxypenten-2-al-5-phosphate + a 5'-end 5'-phospho-2'-deoxyribonucleoside-DNA + H(+)</text>
        <dbReference type="Rhea" id="RHEA:76255"/>
        <dbReference type="Rhea" id="RHEA-COMP:13180"/>
        <dbReference type="Rhea" id="RHEA-COMP:18657"/>
        <dbReference type="ChEBI" id="CHEBI:15378"/>
        <dbReference type="ChEBI" id="CHEBI:136412"/>
        <dbReference type="ChEBI" id="CHEBI:195194"/>
        <dbReference type="ChEBI" id="CHEBI:195195"/>
    </reaction>
</comment>
<evidence type="ECO:0000256" key="5">
    <source>
        <dbReference type="ARBA" id="ARBA00020020"/>
    </source>
</evidence>
<dbReference type="Pfam" id="PF14520">
    <property type="entry name" value="HHH_5"/>
    <property type="match status" value="1"/>
</dbReference>
<comment type="cofactor">
    <cofactor evidence="1">
        <name>Mg(2+)</name>
        <dbReference type="ChEBI" id="CHEBI:18420"/>
    </cofactor>
</comment>
<evidence type="ECO:0000259" key="22">
    <source>
        <dbReference type="SMART" id="SM00278"/>
    </source>
</evidence>
<proteinExistence type="predicted"/>
<dbReference type="InterPro" id="IPR022311">
    <property type="entry name" value="PolX-like"/>
</dbReference>
<dbReference type="InterPro" id="IPR037160">
    <property type="entry name" value="DNA_Pol_thumb_sf"/>
</dbReference>
<dbReference type="EMBL" id="SMAJ01000002">
    <property type="protein sequence ID" value="TCT10128.1"/>
    <property type="molecule type" value="Genomic_DNA"/>
</dbReference>
<evidence type="ECO:0000256" key="20">
    <source>
        <dbReference type="ARBA" id="ARBA00045548"/>
    </source>
</evidence>
<evidence type="ECO:0000259" key="23">
    <source>
        <dbReference type="SMART" id="SM00481"/>
    </source>
</evidence>
<keyword evidence="26" id="KW-1185">Reference proteome</keyword>
<dbReference type="InterPro" id="IPR003141">
    <property type="entry name" value="Pol/His_phosphatase_N"/>
</dbReference>
<dbReference type="SUPFAM" id="SSF81301">
    <property type="entry name" value="Nucleotidyltransferase"/>
    <property type="match status" value="1"/>
</dbReference>
<dbReference type="PIRSF" id="PIRSF005047">
    <property type="entry name" value="UCP005047_YshC"/>
    <property type="match status" value="1"/>
</dbReference>
<dbReference type="PANTHER" id="PTHR36928">
    <property type="entry name" value="PHOSPHATASE YCDX-RELATED"/>
    <property type="match status" value="1"/>
</dbReference>
<dbReference type="EC" id="2.7.7.7" evidence="3"/>
<evidence type="ECO:0000256" key="10">
    <source>
        <dbReference type="ARBA" id="ARBA00022705"/>
    </source>
</evidence>
<dbReference type="EC" id="4.2.99.18" evidence="4"/>
<dbReference type="Gene3D" id="1.10.150.110">
    <property type="entry name" value="DNA polymerase beta, N-terminal domain-like"/>
    <property type="match status" value="1"/>
</dbReference>
<dbReference type="Pfam" id="PF14791">
    <property type="entry name" value="DNA_pol_B_thumb"/>
    <property type="match status" value="1"/>
</dbReference>
<evidence type="ECO:0000256" key="2">
    <source>
        <dbReference type="ARBA" id="ARBA00004496"/>
    </source>
</evidence>
<evidence type="ECO:0000256" key="3">
    <source>
        <dbReference type="ARBA" id="ARBA00012417"/>
    </source>
</evidence>
<dbReference type="Proteomes" id="UP000295525">
    <property type="component" value="Unassembled WGS sequence"/>
</dbReference>
<dbReference type="InterPro" id="IPR002054">
    <property type="entry name" value="DNA-dir_DNA_pol_X"/>
</dbReference>
<dbReference type="InterPro" id="IPR027421">
    <property type="entry name" value="DNA_pol_lamdba_lyase_dom_sf"/>
</dbReference>
<dbReference type="InterPro" id="IPR010996">
    <property type="entry name" value="HHH_MUS81"/>
</dbReference>
<dbReference type="Pfam" id="PF14716">
    <property type="entry name" value="HHH_8"/>
    <property type="match status" value="1"/>
</dbReference>
<dbReference type="InterPro" id="IPR016195">
    <property type="entry name" value="Pol/histidinol_Pase-like"/>
</dbReference>
<evidence type="ECO:0000256" key="15">
    <source>
        <dbReference type="ARBA" id="ARBA00023204"/>
    </source>
</evidence>
<dbReference type="InterPro" id="IPR050243">
    <property type="entry name" value="PHP_phosphatase"/>
</dbReference>
<keyword evidence="6" id="KW-0488">Methylation</keyword>
<protein>
    <recommendedName>
        <fullName evidence="5">DNA polymerase beta</fullName>
        <ecNumber evidence="3">2.7.7.7</ecNumber>
        <ecNumber evidence="4">4.2.99.18</ecNumber>
    </recommendedName>
    <alternativeName>
        <fullName evidence="16">5'-deoxyribose-phosphate lyase</fullName>
    </alternativeName>
    <alternativeName>
        <fullName evidence="17">AP lyase</fullName>
    </alternativeName>
</protein>
<dbReference type="SMART" id="SM00483">
    <property type="entry name" value="POLXc"/>
    <property type="match status" value="1"/>
</dbReference>
<dbReference type="InterPro" id="IPR004013">
    <property type="entry name" value="PHP_dom"/>
</dbReference>
<sequence>MLIHNADVATIFNQIADLLEIKSDNPFRVRAYRNAARTLNALTSSVQTMVAEKRDLTDLPGIGVDLAGKIVEIVTTGTCALREQLHRQFPPSVHELLTVPGLGPKRVNTLYRQRNIRTLDQLYSSAHNGQIRNIPGFGVRAEQRILEALRTQQSKKKRYRLDLAESIAGSLLEYLRAPGDIKKIEIAGSIRRRQETVGDLDILISSSRPRLIIQRFVKFEGVTQILTQGITRASVVLRQGMQVDLRVVSNDSFGAALHYFTGSKSHSIAVRTLAQKRGLKMNEYGVFSGTRRIASETEAAVFQAVGLPYIEPELRENRGEFAAAQSGKLPQLIHLADLAGDLHSHTKASNGRNSLREMAIEAKKRGLSYLAITDHSRSLTVAHGLNAEGLTRQMDEIDQLNTELGLKLLKGCEVEINEDGTLDLPDSILERLDIVVAAVHSKFGLSRERQTKRILRAMDHPCFTLLAHPSGRLILEREPYDVDMQQIILHARQRGCFLELNAQPSRLDLTDTYCMMAKSEGVLISVNSDAHSIFDFDNLRFGIGQARRGWLEKKDVLNTLSIAQLLLSISHSGK</sequence>
<feature type="domain" description="Helix-hairpin-helix DNA-binding motif class 1" evidence="22">
    <location>
        <begin position="94"/>
        <end position="113"/>
    </location>
</feature>
<reference evidence="25 26" key="1">
    <citation type="submission" date="2019-03" db="EMBL/GenBank/DDBJ databases">
        <title>Genomic Encyclopedia of Type Strains, Phase IV (KMG-IV): sequencing the most valuable type-strain genomes for metagenomic binning, comparative biology and taxonomic classification.</title>
        <authorList>
            <person name="Goeker M."/>
        </authorList>
    </citation>
    <scope>NUCLEOTIDE SEQUENCE [LARGE SCALE GENOMIC DNA]</scope>
    <source>
        <strain evidence="25 26">DSM 24591</strain>
    </source>
</reference>
<evidence type="ECO:0000256" key="8">
    <source>
        <dbReference type="ARBA" id="ARBA00022679"/>
    </source>
</evidence>
<evidence type="ECO:0000256" key="19">
    <source>
        <dbReference type="ARBA" id="ARBA00044678"/>
    </source>
</evidence>